<proteinExistence type="predicted"/>
<dbReference type="EMBL" id="JMSE01001391">
    <property type="protein sequence ID" value="KDN61709.1"/>
    <property type="molecule type" value="Genomic_DNA"/>
</dbReference>
<feature type="compositionally biased region" description="Acidic residues" evidence="4">
    <location>
        <begin position="524"/>
        <end position="536"/>
    </location>
</feature>
<accession>A0A066X227</accession>
<keyword evidence="1" id="KW-0677">Repeat</keyword>
<dbReference type="GO" id="GO:0005737">
    <property type="term" value="C:cytoplasm"/>
    <property type="evidence" value="ECO:0007669"/>
    <property type="project" value="TreeGrafter"/>
</dbReference>
<dbReference type="HOGENOM" id="CLU_473270_0_0_1"/>
<dbReference type="Proteomes" id="UP000027238">
    <property type="component" value="Unassembled WGS sequence"/>
</dbReference>
<keyword evidence="6" id="KW-1185">Reference proteome</keyword>
<sequence length="576" mass="63068">MLAVRTSPTATKTLLEEGAETDKRDDMGRTALMHFFLGDFEGRSTSVLKYLLHAGADSRASDTSGRAVLGYWVQCLTGKGLADIYAGSNSYNKTFNILVNLGSLSRREVLVQEIANLNIPLVVASRLGNARLCWALLDAGANPNKHGISATSPLGKETGSLSIELKSLAWNPIMIALWAKAYVTAAILLTYGADVGFQVPERKRTKHNKCSFKFVGMTLLHLAVGGVSSDDWSALNSEYEIKRFVFSNDSTGAEKVPFDTLFGMVFSPKTPCDPLLEAVISKHQTPTERQEALTEYMLRSGVPVNARTKEGITPLLASVRQGRLGLANLLLKHNADPNIAAAGGCTPLIVAAQSGRRDLVEALLTSGADPDAQLDALAPDECRCVSFISSSYSTFDSCYAPLNALAVAAEREHYGVVEALLSHGADANLPIVHHVHGKKPLRHMRSRQKAFDSPISSVTESESEPEPVRWEGRISVGTALTWARGTVRDLLLRHGADPAREEAIRQCDCPTIAKRNKADFIGGSDDDYPTDDETDASTDLPWHRRRSRIKEPIWHSRHFSHEHQGLPRVKRRDKRK</sequence>
<evidence type="ECO:0000256" key="1">
    <source>
        <dbReference type="ARBA" id="ARBA00022737"/>
    </source>
</evidence>
<dbReference type="STRING" id="1173701.A0A066X227"/>
<dbReference type="InterPro" id="IPR002110">
    <property type="entry name" value="Ankyrin_rpt"/>
</dbReference>
<evidence type="ECO:0000313" key="5">
    <source>
        <dbReference type="EMBL" id="KDN61709.1"/>
    </source>
</evidence>
<feature type="region of interest" description="Disordered" evidence="4">
    <location>
        <begin position="556"/>
        <end position="576"/>
    </location>
</feature>
<dbReference type="PROSITE" id="PS50088">
    <property type="entry name" value="ANK_REPEAT"/>
    <property type="match status" value="2"/>
</dbReference>
<dbReference type="SUPFAM" id="SSF48403">
    <property type="entry name" value="Ankyrin repeat"/>
    <property type="match status" value="1"/>
</dbReference>
<reference evidence="6" key="1">
    <citation type="journal article" date="2014" name="Genome Announc.">
        <title>Draft genome sequence of Colletotrichum sublineola, a destructive pathogen of cultivated sorghum.</title>
        <authorList>
            <person name="Baroncelli R."/>
            <person name="Sanz-Martin J.M."/>
            <person name="Rech G.E."/>
            <person name="Sukno S.A."/>
            <person name="Thon M.R."/>
        </authorList>
    </citation>
    <scope>NUCLEOTIDE SEQUENCE [LARGE SCALE GENOMIC DNA]</scope>
    <source>
        <strain evidence="6">TX430BB</strain>
    </source>
</reference>
<evidence type="ECO:0000256" key="2">
    <source>
        <dbReference type="ARBA" id="ARBA00023043"/>
    </source>
</evidence>
<feature type="region of interest" description="Disordered" evidence="4">
    <location>
        <begin position="518"/>
        <end position="539"/>
    </location>
</feature>
<gene>
    <name evidence="5" type="ORF">CSUB01_04410</name>
</gene>
<evidence type="ECO:0000256" key="4">
    <source>
        <dbReference type="SAM" id="MobiDB-lite"/>
    </source>
</evidence>
<dbReference type="PROSITE" id="PS50297">
    <property type="entry name" value="ANK_REP_REGION"/>
    <property type="match status" value="2"/>
</dbReference>
<dbReference type="eggNOG" id="KOG4177">
    <property type="taxonomic scope" value="Eukaryota"/>
</dbReference>
<dbReference type="SMART" id="SM00248">
    <property type="entry name" value="ANK"/>
    <property type="match status" value="6"/>
</dbReference>
<keyword evidence="2 3" id="KW-0040">ANK repeat</keyword>
<dbReference type="Gene3D" id="1.25.40.20">
    <property type="entry name" value="Ankyrin repeat-containing domain"/>
    <property type="match status" value="3"/>
</dbReference>
<dbReference type="PRINTS" id="PR01415">
    <property type="entry name" value="ANKYRIN"/>
</dbReference>
<dbReference type="OrthoDB" id="626167at2759"/>
<dbReference type="InterPro" id="IPR036770">
    <property type="entry name" value="Ankyrin_rpt-contain_sf"/>
</dbReference>
<protein>
    <submittedName>
        <fullName evidence="5">Putative ankyrin repeat domain-containing protein 29</fullName>
    </submittedName>
</protein>
<feature type="repeat" description="ANK" evidence="3">
    <location>
        <begin position="310"/>
        <end position="342"/>
    </location>
</feature>
<dbReference type="AlphaFoldDB" id="A0A066X227"/>
<dbReference type="Pfam" id="PF12796">
    <property type="entry name" value="Ank_2"/>
    <property type="match status" value="1"/>
</dbReference>
<feature type="compositionally biased region" description="Basic and acidic residues" evidence="4">
    <location>
        <begin position="556"/>
        <end position="565"/>
    </location>
</feature>
<evidence type="ECO:0000313" key="6">
    <source>
        <dbReference type="Proteomes" id="UP000027238"/>
    </source>
</evidence>
<name>A0A066X227_COLSU</name>
<dbReference type="PANTHER" id="PTHR24198:SF165">
    <property type="entry name" value="ANKYRIN REPEAT-CONTAINING PROTEIN-RELATED"/>
    <property type="match status" value="1"/>
</dbReference>
<feature type="repeat" description="ANK" evidence="3">
    <location>
        <begin position="343"/>
        <end position="375"/>
    </location>
</feature>
<dbReference type="PANTHER" id="PTHR24198">
    <property type="entry name" value="ANKYRIN REPEAT AND PROTEIN KINASE DOMAIN-CONTAINING PROTEIN"/>
    <property type="match status" value="1"/>
</dbReference>
<evidence type="ECO:0000256" key="3">
    <source>
        <dbReference type="PROSITE-ProRule" id="PRU00023"/>
    </source>
</evidence>
<organism evidence="5 6">
    <name type="scientific">Colletotrichum sublineola</name>
    <name type="common">Sorghum anthracnose fungus</name>
    <dbReference type="NCBI Taxonomy" id="1173701"/>
    <lineage>
        <taxon>Eukaryota</taxon>
        <taxon>Fungi</taxon>
        <taxon>Dikarya</taxon>
        <taxon>Ascomycota</taxon>
        <taxon>Pezizomycotina</taxon>
        <taxon>Sordariomycetes</taxon>
        <taxon>Hypocreomycetidae</taxon>
        <taxon>Glomerellales</taxon>
        <taxon>Glomerellaceae</taxon>
        <taxon>Colletotrichum</taxon>
        <taxon>Colletotrichum graminicola species complex</taxon>
    </lineage>
</organism>
<comment type="caution">
    <text evidence="5">The sequence shown here is derived from an EMBL/GenBank/DDBJ whole genome shotgun (WGS) entry which is preliminary data.</text>
</comment>
<dbReference type="Pfam" id="PF00023">
    <property type="entry name" value="Ank"/>
    <property type="match status" value="1"/>
</dbReference>